<dbReference type="Proteomes" id="UP001153069">
    <property type="component" value="Unassembled WGS sequence"/>
</dbReference>
<gene>
    <name evidence="2" type="ORF">SEMRO_272_G104750.1</name>
</gene>
<evidence type="ECO:0000313" key="2">
    <source>
        <dbReference type="EMBL" id="CAB9506587.1"/>
    </source>
</evidence>
<evidence type="ECO:0000313" key="3">
    <source>
        <dbReference type="Proteomes" id="UP001153069"/>
    </source>
</evidence>
<sequence>MAAAPTANCIASLQKDLAARIDEQNNAGETDIPTAKDATKSALFSLLEAVSAAPKDDLPVQVRQQVDDFLMANATILKWPLLRSLSWPKHYRAFLGLPKTMEQTRRFLTTVSSAKLQDILVHNLDLSEVAVGSQQDLVWMQDVLQQLTGDGRRKKELGGFVLLDKNAVRAAINKAKSRQKELQKLKEQADTTAKATKVAKPVHYEMERDVRLVDQERQTARASDLSSLVDAALEKKQQSK</sequence>
<dbReference type="EMBL" id="CAICTM010000271">
    <property type="protein sequence ID" value="CAB9506587.1"/>
    <property type="molecule type" value="Genomic_DNA"/>
</dbReference>
<keyword evidence="3" id="KW-1185">Reference proteome</keyword>
<keyword evidence="1" id="KW-0175">Coiled coil</keyword>
<reference evidence="2" key="1">
    <citation type="submission" date="2020-06" db="EMBL/GenBank/DDBJ databases">
        <authorList>
            <consortium name="Plant Systems Biology data submission"/>
        </authorList>
    </citation>
    <scope>NUCLEOTIDE SEQUENCE</scope>
    <source>
        <strain evidence="2">D6</strain>
    </source>
</reference>
<evidence type="ECO:0000256" key="1">
    <source>
        <dbReference type="SAM" id="Coils"/>
    </source>
</evidence>
<dbReference type="AlphaFoldDB" id="A0A9N8DPY8"/>
<name>A0A9N8DPY8_9STRA</name>
<proteinExistence type="predicted"/>
<feature type="coiled-coil region" evidence="1">
    <location>
        <begin position="165"/>
        <end position="195"/>
    </location>
</feature>
<protein>
    <submittedName>
        <fullName evidence="2">Uncharacterized protein</fullName>
    </submittedName>
</protein>
<comment type="caution">
    <text evidence="2">The sequence shown here is derived from an EMBL/GenBank/DDBJ whole genome shotgun (WGS) entry which is preliminary data.</text>
</comment>
<organism evidence="2 3">
    <name type="scientific">Seminavis robusta</name>
    <dbReference type="NCBI Taxonomy" id="568900"/>
    <lineage>
        <taxon>Eukaryota</taxon>
        <taxon>Sar</taxon>
        <taxon>Stramenopiles</taxon>
        <taxon>Ochrophyta</taxon>
        <taxon>Bacillariophyta</taxon>
        <taxon>Bacillariophyceae</taxon>
        <taxon>Bacillariophycidae</taxon>
        <taxon>Naviculales</taxon>
        <taxon>Naviculaceae</taxon>
        <taxon>Seminavis</taxon>
    </lineage>
</organism>
<accession>A0A9N8DPY8</accession>